<evidence type="ECO:0000313" key="1">
    <source>
        <dbReference type="EMBL" id="AYN68588.1"/>
    </source>
</evidence>
<dbReference type="OrthoDB" id="9814572at2"/>
<sequence>MLKNRKLHDVMETILINARIPLTALEIATRINSNKLYLRKDGTQVSSNQVNSRAISYSRLFTINEDWISLVHWNSKKN</sequence>
<dbReference type="Proteomes" id="UP000276309">
    <property type="component" value="Chromosome"/>
</dbReference>
<name>A0A3G2L8I9_9FLAO</name>
<protein>
    <recommendedName>
        <fullName evidence="3">DNA-binding protein</fullName>
    </recommendedName>
</protein>
<evidence type="ECO:0008006" key="3">
    <source>
        <dbReference type="Google" id="ProtNLM"/>
    </source>
</evidence>
<accession>A0A3G2L8I9</accession>
<proteinExistence type="predicted"/>
<dbReference type="KEGG" id="emar:D1013_14995"/>
<dbReference type="AlphaFoldDB" id="A0A3G2L8I9"/>
<dbReference type="EMBL" id="CP032050">
    <property type="protein sequence ID" value="AYN68588.1"/>
    <property type="molecule type" value="Genomic_DNA"/>
</dbReference>
<organism evidence="1 2">
    <name type="scientific">Euzebyella marina</name>
    <dbReference type="NCBI Taxonomy" id="1761453"/>
    <lineage>
        <taxon>Bacteria</taxon>
        <taxon>Pseudomonadati</taxon>
        <taxon>Bacteroidota</taxon>
        <taxon>Flavobacteriia</taxon>
        <taxon>Flavobacteriales</taxon>
        <taxon>Flavobacteriaceae</taxon>
        <taxon>Euzebyella</taxon>
    </lineage>
</organism>
<gene>
    <name evidence="1" type="ORF">D1013_14995</name>
</gene>
<reference evidence="1 2" key="1">
    <citation type="submission" date="2018-08" db="EMBL/GenBank/DDBJ databases">
        <title>The reduced genetic potential of extracellular carbohydrate catabolism in Euzebyella marina RN62, a Flavobacteriia bacterium isolated from the hadal water.</title>
        <authorList>
            <person name="Xue C."/>
        </authorList>
    </citation>
    <scope>NUCLEOTIDE SEQUENCE [LARGE SCALE GENOMIC DNA]</scope>
    <source>
        <strain evidence="1 2">RN62</strain>
    </source>
</reference>
<keyword evidence="2" id="KW-1185">Reference proteome</keyword>
<evidence type="ECO:0000313" key="2">
    <source>
        <dbReference type="Proteomes" id="UP000276309"/>
    </source>
</evidence>